<dbReference type="EMBL" id="SDWT01000001">
    <property type="protein sequence ID" value="RYB93831.1"/>
    <property type="molecule type" value="Genomic_DNA"/>
</dbReference>
<name>A0A4Q2RX66_9ACTN</name>
<protein>
    <submittedName>
        <fullName evidence="1">Uncharacterized protein</fullName>
    </submittedName>
</protein>
<dbReference type="Proteomes" id="UP000294071">
    <property type="component" value="Unassembled WGS sequence"/>
</dbReference>
<sequence length="205" mass="21658">MTASPSVVGALAMTLASLSYDFATDELAHLVLTSGADHPVPDRIAWRLQQELGEEYVVARAWRRADIAVLVGESPVLQVGARAMHACDLLGTASRADHLAGLTADGIRMAAAAPDSSAYLLALVTHVDGPVPHHLREVVRHADGIAAALEQEGTADAVGARARKLWEAELGRFGWPSTRFTIGAGSRWGLAVELDAYLIGPLPQA</sequence>
<proteinExistence type="predicted"/>
<reference evidence="1 2" key="1">
    <citation type="submission" date="2019-01" db="EMBL/GenBank/DDBJ databases">
        <title>Novel species of Nocardioides.</title>
        <authorList>
            <person name="Liu Q."/>
            <person name="Xin Y.-H."/>
        </authorList>
    </citation>
    <scope>NUCLEOTIDE SEQUENCE [LARGE SCALE GENOMIC DNA]</scope>
    <source>
        <strain evidence="1 2">CGMCC 4.6882</strain>
    </source>
</reference>
<accession>A0A4Q2RX66</accession>
<organism evidence="1 2">
    <name type="scientific">Nocardioides oleivorans</name>
    <dbReference type="NCBI Taxonomy" id="273676"/>
    <lineage>
        <taxon>Bacteria</taxon>
        <taxon>Bacillati</taxon>
        <taxon>Actinomycetota</taxon>
        <taxon>Actinomycetes</taxon>
        <taxon>Propionibacteriales</taxon>
        <taxon>Nocardioidaceae</taxon>
        <taxon>Nocardioides</taxon>
    </lineage>
</organism>
<dbReference type="RefSeq" id="WP_129399188.1">
    <property type="nucleotide sequence ID" value="NZ_SDWT01000001.1"/>
</dbReference>
<keyword evidence="2" id="KW-1185">Reference proteome</keyword>
<dbReference type="OrthoDB" id="9255633at2"/>
<gene>
    <name evidence="1" type="ORF">EUA93_05325</name>
</gene>
<evidence type="ECO:0000313" key="2">
    <source>
        <dbReference type="Proteomes" id="UP000294071"/>
    </source>
</evidence>
<dbReference type="AlphaFoldDB" id="A0A4Q2RX66"/>
<evidence type="ECO:0000313" key="1">
    <source>
        <dbReference type="EMBL" id="RYB93831.1"/>
    </source>
</evidence>
<comment type="caution">
    <text evidence="1">The sequence shown here is derived from an EMBL/GenBank/DDBJ whole genome shotgun (WGS) entry which is preliminary data.</text>
</comment>